<dbReference type="EMBL" id="FMYF01000011">
    <property type="protein sequence ID" value="SDB94897.1"/>
    <property type="molecule type" value="Genomic_DNA"/>
</dbReference>
<organism evidence="1 2">
    <name type="scientific">Raineyella antarctica</name>
    <dbReference type="NCBI Taxonomy" id="1577474"/>
    <lineage>
        <taxon>Bacteria</taxon>
        <taxon>Bacillati</taxon>
        <taxon>Actinomycetota</taxon>
        <taxon>Actinomycetes</taxon>
        <taxon>Propionibacteriales</taxon>
        <taxon>Propionibacteriaceae</taxon>
        <taxon>Raineyella</taxon>
    </lineage>
</organism>
<evidence type="ECO:0000313" key="2">
    <source>
        <dbReference type="Proteomes" id="UP000199086"/>
    </source>
</evidence>
<protein>
    <submittedName>
        <fullName evidence="1">Uncharacterized protein</fullName>
    </submittedName>
</protein>
<dbReference type="Proteomes" id="UP000199086">
    <property type="component" value="Unassembled WGS sequence"/>
</dbReference>
<reference evidence="1 2" key="1">
    <citation type="submission" date="2016-06" db="EMBL/GenBank/DDBJ databases">
        <authorList>
            <person name="Olsen C.W."/>
            <person name="Carey S."/>
            <person name="Hinshaw L."/>
            <person name="Karasin A.I."/>
        </authorList>
    </citation>
    <scope>NUCLEOTIDE SEQUENCE [LARGE SCALE GENOMIC DNA]</scope>
    <source>
        <strain evidence="1 2">LZ-22</strain>
    </source>
</reference>
<dbReference type="AlphaFoldDB" id="A0A1G6HKR2"/>
<sequence>MSGSRYAMGFGSQWRDLLDDAHEAFASRGFRSQKLAPAGYRLPVVGSCLIYVWRGNADTASNFASSPTRQSGFGAVPLPQAMLIEPSFADWGESIDESGETSVPNPQTVLRQVDDPMTLVLVIVDSSPRQLQSIQWAIAVLDEAGKVQLYGQESIWEPELAVVGQASEVESFDSGTPVAPVVELQKQEGPHSDA</sequence>
<name>A0A1G6HKR2_9ACTN</name>
<keyword evidence="2" id="KW-1185">Reference proteome</keyword>
<gene>
    <name evidence="1" type="ORF">GA0111570_11153</name>
</gene>
<proteinExistence type="predicted"/>
<evidence type="ECO:0000313" key="1">
    <source>
        <dbReference type="EMBL" id="SDB94897.1"/>
    </source>
</evidence>
<dbReference type="STRING" id="1577474.GA0111570_11153"/>
<accession>A0A1G6HKR2</accession>